<reference evidence="1 2" key="1">
    <citation type="submission" date="2020-08" db="EMBL/GenBank/DDBJ databases">
        <title>Genomic Encyclopedia of Type Strains, Phase IV (KMG-IV): sequencing the most valuable type-strain genomes for metagenomic binning, comparative biology and taxonomic classification.</title>
        <authorList>
            <person name="Goeker M."/>
        </authorList>
    </citation>
    <scope>NUCLEOTIDE SEQUENCE [LARGE SCALE GENOMIC DNA]</scope>
    <source>
        <strain evidence="1 2">DSM 102134</strain>
    </source>
</reference>
<keyword evidence="2" id="KW-1185">Reference proteome</keyword>
<dbReference type="EMBL" id="JACHEJ010000003">
    <property type="protein sequence ID" value="MBB6179614.1"/>
    <property type="molecule type" value="Genomic_DNA"/>
</dbReference>
<organism evidence="1 2">
    <name type="scientific">Pseudorhizobium flavum</name>
    <dbReference type="NCBI Taxonomy" id="1335061"/>
    <lineage>
        <taxon>Bacteria</taxon>
        <taxon>Pseudomonadati</taxon>
        <taxon>Pseudomonadota</taxon>
        <taxon>Alphaproteobacteria</taxon>
        <taxon>Hyphomicrobiales</taxon>
        <taxon>Rhizobiaceae</taxon>
        <taxon>Rhizobium/Agrobacterium group</taxon>
        <taxon>Pseudorhizobium</taxon>
    </lineage>
</organism>
<evidence type="ECO:0000313" key="2">
    <source>
        <dbReference type="Proteomes" id="UP000535501"/>
    </source>
</evidence>
<keyword evidence="1" id="KW-0456">Lyase</keyword>
<name>A0A7X0DE00_9HYPH</name>
<comment type="caution">
    <text evidence="1">The sequence shown here is derived from an EMBL/GenBank/DDBJ whole genome shotgun (WGS) entry which is preliminary data.</text>
</comment>
<sequence>MYLIQILLPATDSDGNGFPPEMFASIRDLLAQRFGGITFHRSAPAEGLWLSDDGVEKDAIVTAEVMVDAIDREWWTHFRADLERRFDQEEIVIRALPITRI</sequence>
<dbReference type="GO" id="GO:0016829">
    <property type="term" value="F:lyase activity"/>
    <property type="evidence" value="ECO:0007669"/>
    <property type="project" value="UniProtKB-KW"/>
</dbReference>
<dbReference type="Proteomes" id="UP000535501">
    <property type="component" value="Unassembled WGS sequence"/>
</dbReference>
<accession>A0A7X0DE00</accession>
<evidence type="ECO:0000313" key="1">
    <source>
        <dbReference type="EMBL" id="MBB6179614.1"/>
    </source>
</evidence>
<protein>
    <submittedName>
        <fullName evidence="1">Streptogramin lyase</fullName>
    </submittedName>
</protein>
<dbReference type="RefSeq" id="WP_077547391.1">
    <property type="nucleotide sequence ID" value="NZ_JACHEJ010000003.1"/>
</dbReference>
<proteinExistence type="predicted"/>
<dbReference type="AlphaFoldDB" id="A0A7X0DE00"/>
<gene>
    <name evidence="1" type="ORF">HNQ75_001582</name>
</gene>